<evidence type="ECO:0000256" key="1">
    <source>
        <dbReference type="ARBA" id="ARBA00000385"/>
    </source>
</evidence>
<sequence length="289" mass="32321">MINGVINVYKESGMTSFDVVRKIKKIAATGKVGHTGTLDPMATGVLPICIGKATKLVDYIMGDYKVYRAEMKLGLKSDTLDSEGKILSEKPVSCNEEQIRKEFEKFIGEIVQVPPMYSALKVNGKRLYELAREGKEVHRDGRTITIYNIDIESIEIPYVRFKVKCSKGTYIRTLIDDIGEGLGTGAIMTSLERVESGEAFNISNSYTLGEIENSIEDKIISIEDSLKKYPEKRFTKEAKKLLVNGVKIGNPRLIGNVKEGILYRVYVEDLFIGLGLKDSIGFKIEKLFL</sequence>
<reference evidence="8 9" key="1">
    <citation type="submission" date="2013-11" db="EMBL/GenBank/DDBJ databases">
        <title>Complete genome sequence of Clostridum sp. M2/40.</title>
        <authorList>
            <person name="Wibberg D."/>
            <person name="Puehler A."/>
            <person name="Schlueter A."/>
        </authorList>
    </citation>
    <scope>NUCLEOTIDE SEQUENCE [LARGE SCALE GENOMIC DNA]</scope>
    <source>
        <strain evidence="9">M2/40</strain>
    </source>
</reference>
<comment type="similarity">
    <text evidence="2 5">Belongs to the pseudouridine synthase TruB family. Type 1 subfamily.</text>
</comment>
<dbReference type="Pfam" id="PF01509">
    <property type="entry name" value="TruB_N"/>
    <property type="match status" value="1"/>
</dbReference>
<dbReference type="CDD" id="cd02573">
    <property type="entry name" value="PseudoU_synth_EcTruB"/>
    <property type="match status" value="1"/>
</dbReference>
<evidence type="ECO:0000256" key="3">
    <source>
        <dbReference type="ARBA" id="ARBA00022694"/>
    </source>
</evidence>
<keyword evidence="3 5" id="KW-0819">tRNA processing</keyword>
<evidence type="ECO:0000313" key="9">
    <source>
        <dbReference type="Proteomes" id="UP000019426"/>
    </source>
</evidence>
<dbReference type="Pfam" id="PF16198">
    <property type="entry name" value="TruB_C_2"/>
    <property type="match status" value="1"/>
</dbReference>
<feature type="active site" description="Nucleophile" evidence="5">
    <location>
        <position position="39"/>
    </location>
</feature>
<dbReference type="HOGENOM" id="CLU_032087_0_2_9"/>
<keyword evidence="4 5" id="KW-0413">Isomerase</keyword>
<organism evidence="8 9">
    <name type="scientific">Clostridium bornimense</name>
    <dbReference type="NCBI Taxonomy" id="1216932"/>
    <lineage>
        <taxon>Bacteria</taxon>
        <taxon>Bacillati</taxon>
        <taxon>Bacillota</taxon>
        <taxon>Clostridia</taxon>
        <taxon>Eubacteriales</taxon>
        <taxon>Clostridiaceae</taxon>
        <taxon>Clostridium</taxon>
    </lineage>
</organism>
<dbReference type="EMBL" id="HG917868">
    <property type="protein sequence ID" value="CDM68858.1"/>
    <property type="molecule type" value="Genomic_DNA"/>
</dbReference>
<evidence type="ECO:0000259" key="6">
    <source>
        <dbReference type="Pfam" id="PF01509"/>
    </source>
</evidence>
<gene>
    <name evidence="5 8" type="primary">truB</name>
    <name evidence="8" type="ORF">CM240_1700</name>
</gene>
<dbReference type="EC" id="5.4.99.25" evidence="5"/>
<evidence type="ECO:0000256" key="5">
    <source>
        <dbReference type="HAMAP-Rule" id="MF_01080"/>
    </source>
</evidence>
<dbReference type="GO" id="GO:0031119">
    <property type="term" value="P:tRNA pseudouridine synthesis"/>
    <property type="evidence" value="ECO:0007669"/>
    <property type="project" value="UniProtKB-UniRule"/>
</dbReference>
<dbReference type="STRING" id="1216932.CM240_1700"/>
<evidence type="ECO:0000259" key="7">
    <source>
        <dbReference type="Pfam" id="PF16198"/>
    </source>
</evidence>
<dbReference type="InterPro" id="IPR020103">
    <property type="entry name" value="PsdUridine_synth_cat_dom_sf"/>
</dbReference>
<proteinExistence type="inferred from homology"/>
<accession>W6RWW4</accession>
<dbReference type="InterPro" id="IPR002501">
    <property type="entry name" value="PsdUridine_synth_N"/>
</dbReference>
<evidence type="ECO:0000256" key="2">
    <source>
        <dbReference type="ARBA" id="ARBA00005642"/>
    </source>
</evidence>
<dbReference type="Gene3D" id="3.30.2350.10">
    <property type="entry name" value="Pseudouridine synthase"/>
    <property type="match status" value="1"/>
</dbReference>
<dbReference type="AlphaFoldDB" id="W6RWW4"/>
<name>W6RWW4_9CLOT</name>
<dbReference type="eggNOG" id="COG0130">
    <property type="taxonomic scope" value="Bacteria"/>
</dbReference>
<dbReference type="PATRIC" id="fig|1216932.3.peg.1694"/>
<dbReference type="InterPro" id="IPR032819">
    <property type="entry name" value="TruB_C"/>
</dbReference>
<evidence type="ECO:0000256" key="4">
    <source>
        <dbReference type="ARBA" id="ARBA00023235"/>
    </source>
</evidence>
<evidence type="ECO:0000313" key="8">
    <source>
        <dbReference type="EMBL" id="CDM68858.1"/>
    </source>
</evidence>
<dbReference type="Proteomes" id="UP000019426">
    <property type="component" value="Chromosome M2/40_rep1"/>
</dbReference>
<dbReference type="KEGG" id="clt:CM240_1700"/>
<dbReference type="GO" id="GO:0003723">
    <property type="term" value="F:RNA binding"/>
    <property type="evidence" value="ECO:0007669"/>
    <property type="project" value="InterPro"/>
</dbReference>
<dbReference type="PANTHER" id="PTHR13767:SF2">
    <property type="entry name" value="PSEUDOURIDYLATE SYNTHASE TRUB1"/>
    <property type="match status" value="1"/>
</dbReference>
<dbReference type="GO" id="GO:0160148">
    <property type="term" value="F:tRNA pseudouridine(55) synthase activity"/>
    <property type="evidence" value="ECO:0007669"/>
    <property type="project" value="UniProtKB-EC"/>
</dbReference>
<protein>
    <recommendedName>
        <fullName evidence="5">tRNA pseudouridine synthase B</fullName>
        <ecNumber evidence="5">5.4.99.25</ecNumber>
    </recommendedName>
    <alternativeName>
        <fullName evidence="5">tRNA pseudouridine(55) synthase</fullName>
        <shortName evidence="5">Psi55 synthase</shortName>
    </alternativeName>
    <alternativeName>
        <fullName evidence="5">tRNA pseudouridylate synthase</fullName>
    </alternativeName>
    <alternativeName>
        <fullName evidence="5">tRNA-uridine isomerase</fullName>
    </alternativeName>
</protein>
<dbReference type="NCBIfam" id="TIGR00431">
    <property type="entry name" value="TruB"/>
    <property type="match status" value="1"/>
</dbReference>
<feature type="domain" description="tRNA pseudouridylate synthase B C-terminal" evidence="7">
    <location>
        <begin position="172"/>
        <end position="215"/>
    </location>
</feature>
<dbReference type="HAMAP" id="MF_01080">
    <property type="entry name" value="TruB_bact"/>
    <property type="match status" value="1"/>
</dbReference>
<dbReference type="SUPFAM" id="SSF55120">
    <property type="entry name" value="Pseudouridine synthase"/>
    <property type="match status" value="1"/>
</dbReference>
<dbReference type="PANTHER" id="PTHR13767">
    <property type="entry name" value="TRNA-PSEUDOURIDINE SYNTHASE"/>
    <property type="match status" value="1"/>
</dbReference>
<dbReference type="GO" id="GO:1990481">
    <property type="term" value="P:mRNA pseudouridine synthesis"/>
    <property type="evidence" value="ECO:0007669"/>
    <property type="project" value="TreeGrafter"/>
</dbReference>
<feature type="domain" description="Pseudouridine synthase II N-terminal" evidence="6">
    <location>
        <begin position="24"/>
        <end position="171"/>
    </location>
</feature>
<comment type="function">
    <text evidence="5">Responsible for synthesis of pseudouridine from uracil-55 in the psi GC loop of transfer RNAs.</text>
</comment>
<comment type="catalytic activity">
    <reaction evidence="1 5">
        <text>uridine(55) in tRNA = pseudouridine(55) in tRNA</text>
        <dbReference type="Rhea" id="RHEA:42532"/>
        <dbReference type="Rhea" id="RHEA-COMP:10101"/>
        <dbReference type="Rhea" id="RHEA-COMP:10102"/>
        <dbReference type="ChEBI" id="CHEBI:65314"/>
        <dbReference type="ChEBI" id="CHEBI:65315"/>
        <dbReference type="EC" id="5.4.99.25"/>
    </reaction>
</comment>
<keyword evidence="9" id="KW-1185">Reference proteome</keyword>
<dbReference type="InterPro" id="IPR014780">
    <property type="entry name" value="tRNA_psdUridine_synth_TruB"/>
</dbReference>